<evidence type="ECO:0000256" key="5">
    <source>
        <dbReference type="ARBA" id="ARBA00023163"/>
    </source>
</evidence>
<dbReference type="Pfam" id="PF04858">
    <property type="entry name" value="TH1"/>
    <property type="match status" value="2"/>
</dbReference>
<evidence type="ECO:0000256" key="1">
    <source>
        <dbReference type="ARBA" id="ARBA00004123"/>
    </source>
</evidence>
<evidence type="ECO:0000256" key="4">
    <source>
        <dbReference type="ARBA" id="ARBA00023015"/>
    </source>
</evidence>
<dbReference type="OMA" id="CHSEHTY"/>
<feature type="compositionally biased region" description="Gly residues" evidence="7">
    <location>
        <begin position="282"/>
        <end position="303"/>
    </location>
</feature>
<evidence type="ECO:0000313" key="8">
    <source>
        <dbReference type="EMBL" id="KAG8470378.1"/>
    </source>
</evidence>
<evidence type="ECO:0000313" key="9">
    <source>
        <dbReference type="Proteomes" id="UP000751190"/>
    </source>
</evidence>
<proteinExistence type="inferred from homology"/>
<keyword evidence="6" id="KW-0539">Nucleus</keyword>
<keyword evidence="3" id="KW-0678">Repressor</keyword>
<dbReference type="GO" id="GO:0032021">
    <property type="term" value="C:NELF complex"/>
    <property type="evidence" value="ECO:0007669"/>
    <property type="project" value="TreeGrafter"/>
</dbReference>
<evidence type="ECO:0000256" key="2">
    <source>
        <dbReference type="ARBA" id="ARBA00005726"/>
    </source>
</evidence>
<dbReference type="GO" id="GO:0003723">
    <property type="term" value="F:RNA binding"/>
    <property type="evidence" value="ECO:0007669"/>
    <property type="project" value="TreeGrafter"/>
</dbReference>
<dbReference type="PANTHER" id="PTHR12144:SF0">
    <property type="entry name" value="NEGATIVE ELONGATION FACTOR C_D"/>
    <property type="match status" value="1"/>
</dbReference>
<gene>
    <name evidence="8" type="ORF">KFE25_008799</name>
</gene>
<dbReference type="EMBL" id="JAGTXO010000001">
    <property type="protein sequence ID" value="KAG8470378.1"/>
    <property type="molecule type" value="Genomic_DNA"/>
</dbReference>
<reference evidence="8" key="1">
    <citation type="submission" date="2021-05" db="EMBL/GenBank/DDBJ databases">
        <title>The genome of the haptophyte Pavlova lutheri (Diacronema luteri, Pavlovales) - a model for lipid biosynthesis in eukaryotic algae.</title>
        <authorList>
            <person name="Hulatt C.J."/>
            <person name="Posewitz M.C."/>
        </authorList>
    </citation>
    <scope>NUCLEOTIDE SEQUENCE</scope>
    <source>
        <strain evidence="8">NIVA-4/92</strain>
    </source>
</reference>
<protein>
    <submittedName>
        <fullName evidence="8">Uncharacterized protein</fullName>
    </submittedName>
</protein>
<comment type="subcellular location">
    <subcellularLocation>
        <location evidence="1">Nucleus</location>
    </subcellularLocation>
</comment>
<evidence type="ECO:0000256" key="3">
    <source>
        <dbReference type="ARBA" id="ARBA00022491"/>
    </source>
</evidence>
<dbReference type="PANTHER" id="PTHR12144">
    <property type="entry name" value="NEGATIVE ELONGATION FACTOR D"/>
    <property type="match status" value="1"/>
</dbReference>
<organism evidence="8 9">
    <name type="scientific">Diacronema lutheri</name>
    <name type="common">Unicellular marine alga</name>
    <name type="synonym">Monochrysis lutheri</name>
    <dbReference type="NCBI Taxonomy" id="2081491"/>
    <lineage>
        <taxon>Eukaryota</taxon>
        <taxon>Haptista</taxon>
        <taxon>Haptophyta</taxon>
        <taxon>Pavlovophyceae</taxon>
        <taxon>Pavlovales</taxon>
        <taxon>Pavlovaceae</taxon>
        <taxon>Diacronema</taxon>
    </lineage>
</organism>
<name>A0A8J6CJV6_DIALT</name>
<dbReference type="GO" id="GO:0034244">
    <property type="term" value="P:negative regulation of transcription elongation by RNA polymerase II"/>
    <property type="evidence" value="ECO:0007669"/>
    <property type="project" value="TreeGrafter"/>
</dbReference>
<evidence type="ECO:0000256" key="6">
    <source>
        <dbReference type="ARBA" id="ARBA00023242"/>
    </source>
</evidence>
<keyword evidence="5" id="KW-0804">Transcription</keyword>
<evidence type="ECO:0000256" key="7">
    <source>
        <dbReference type="SAM" id="MobiDB-lite"/>
    </source>
</evidence>
<dbReference type="AlphaFoldDB" id="A0A8J6CJV6"/>
<sequence length="609" mass="63591">MGDHAESGAEQLLAAPDAIMEPVVEAHLRDFFEANGDPQTAIQLLADGYCGYAPMASLFWQLCEDAGVSAGELAELVWSHLCARVSTAFTAKQADTVLDTGKVPDWVEELLVLPHGRQLVSTLAAEHPSSMLLVFAMRRIVELAAHERTGRAAEASELPAEFSGALVRLALGVLRVRGDAGASELAQLEQLCCASETCYLLALLLLSDLGARHPSFLQLREEVERAAAPRAGVASGRLALLAAGAPRHSDLFAALDGATSAHTDLGAADVLRLHSLLDAPGGSGGDGGDGGDGNGGNGGGGGATDAAAVEARAARGCVRHGVLLRRLAAAVFSPINPVPYGYRAQYVAVLAHASAVLPCTDGECVRHGVGDEWRARVGALSARLSSAQRICADNPVGTELSAGCAALVRLSEGYPVVGAGVIEWVRANLLDARLASSRYNMASLSSILPLLDQIAAHTPRLRPHAAAVLVDAFAHEPRADDLEASARLAVKRRLLDSLLHALLLGEALPVLACMRASAPTVDLALLRYFVTELGAMASPPYASRFLRAVVDLLAHRRVEEALRSAEPHTQRAVVDLIGAAHAALDGALDEQCIELHDALLARLAAAGAT</sequence>
<comment type="caution">
    <text evidence="8">The sequence shown here is derived from an EMBL/GenBank/DDBJ whole genome shotgun (WGS) entry which is preliminary data.</text>
</comment>
<dbReference type="OrthoDB" id="511287at2759"/>
<keyword evidence="4" id="KW-0805">Transcription regulation</keyword>
<comment type="similarity">
    <text evidence="2">Belongs to the NELF-D family.</text>
</comment>
<dbReference type="InterPro" id="IPR006942">
    <property type="entry name" value="TH1"/>
</dbReference>
<dbReference type="Proteomes" id="UP000751190">
    <property type="component" value="Unassembled WGS sequence"/>
</dbReference>
<feature type="region of interest" description="Disordered" evidence="7">
    <location>
        <begin position="282"/>
        <end position="304"/>
    </location>
</feature>
<keyword evidence="9" id="KW-1185">Reference proteome</keyword>
<accession>A0A8J6CJV6</accession>